<sequence>MALKSLSYKTDADVVKNEGRGRISRDEGILASGSGILRPGRVLGRIAASSKLVPLAPAASDGSQTAAAVLLENVDATSADQRVVILARHAEVVLQALEWPAGINATQQAAALAALEAKGVVARMGV</sequence>
<evidence type="ECO:0000313" key="2">
    <source>
        <dbReference type="Proteomes" id="UP001055247"/>
    </source>
</evidence>
<evidence type="ECO:0000313" key="1">
    <source>
        <dbReference type="EMBL" id="GJD88189.1"/>
    </source>
</evidence>
<dbReference type="Pfam" id="PF02924">
    <property type="entry name" value="HDPD"/>
    <property type="match status" value="1"/>
</dbReference>
<evidence type="ECO:0008006" key="3">
    <source>
        <dbReference type="Google" id="ProtNLM"/>
    </source>
</evidence>
<reference evidence="1" key="1">
    <citation type="journal article" date="2016" name="Front. Microbiol.">
        <title>Genome Sequence of the Piezophilic, Mesophilic Sulfate-Reducing Bacterium Desulfovibrio indicus J2T.</title>
        <authorList>
            <person name="Cao J."/>
            <person name="Maignien L."/>
            <person name="Shao Z."/>
            <person name="Alain K."/>
            <person name="Jebbar M."/>
        </authorList>
    </citation>
    <scope>NUCLEOTIDE SEQUENCE</scope>
    <source>
        <strain evidence="1">DSM 16372</strain>
    </source>
</reference>
<dbReference type="InterPro" id="IPR004195">
    <property type="entry name" value="Head_decoration_D"/>
</dbReference>
<protein>
    <recommendedName>
        <fullName evidence="3">Head decoration protein</fullName>
    </recommendedName>
</protein>
<gene>
    <name evidence="1" type="ORF">BHAOGJBA_1702</name>
</gene>
<reference evidence="1" key="2">
    <citation type="submission" date="2021-08" db="EMBL/GenBank/DDBJ databases">
        <authorList>
            <person name="Tani A."/>
            <person name="Ola A."/>
            <person name="Ogura Y."/>
            <person name="Katsura K."/>
            <person name="Hayashi T."/>
        </authorList>
    </citation>
    <scope>NUCLEOTIDE SEQUENCE</scope>
    <source>
        <strain evidence="1">DSM 16372</strain>
    </source>
</reference>
<name>A0AAV4ZI93_9HYPH</name>
<accession>A0AAV4ZI93</accession>
<proteinExistence type="predicted"/>
<dbReference type="EMBL" id="BPQO01000006">
    <property type="protein sequence ID" value="GJD88189.1"/>
    <property type="molecule type" value="Genomic_DNA"/>
</dbReference>
<dbReference type="Proteomes" id="UP001055247">
    <property type="component" value="Unassembled WGS sequence"/>
</dbReference>
<dbReference type="AlphaFoldDB" id="A0AAV4ZI93"/>
<comment type="caution">
    <text evidence="1">The sequence shown here is derived from an EMBL/GenBank/DDBJ whole genome shotgun (WGS) entry which is preliminary data.</text>
</comment>
<keyword evidence="2" id="KW-1185">Reference proteome</keyword>
<dbReference type="RefSeq" id="WP_066919548.1">
    <property type="nucleotide sequence ID" value="NZ_BPQO01000006.1"/>
</dbReference>
<dbReference type="Gene3D" id="2.40.300.10">
    <property type="entry name" value="Head decoration protein D"/>
    <property type="match status" value="1"/>
</dbReference>
<organism evidence="1 2">
    <name type="scientific">Methylobacterium hispanicum</name>
    <dbReference type="NCBI Taxonomy" id="270350"/>
    <lineage>
        <taxon>Bacteria</taxon>
        <taxon>Pseudomonadati</taxon>
        <taxon>Pseudomonadota</taxon>
        <taxon>Alphaproteobacteria</taxon>
        <taxon>Hyphomicrobiales</taxon>
        <taxon>Methylobacteriaceae</taxon>
        <taxon>Methylobacterium</taxon>
    </lineage>
</organism>